<evidence type="ECO:0000256" key="7">
    <source>
        <dbReference type="PIRSR" id="PIRSR002030-1"/>
    </source>
</evidence>
<keyword evidence="4 6" id="KW-0479">Metal-binding</keyword>
<dbReference type="GO" id="GO:0019825">
    <property type="term" value="F:oxygen binding"/>
    <property type="evidence" value="ECO:0007669"/>
    <property type="project" value="InterPro"/>
</dbReference>
<protein>
    <recommendedName>
        <fullName evidence="6">Group 1 truncated hemoglobin</fullName>
    </recommendedName>
</protein>
<dbReference type="GO" id="GO:0046872">
    <property type="term" value="F:metal ion binding"/>
    <property type="evidence" value="ECO:0007669"/>
    <property type="project" value="UniProtKB-UniRule"/>
</dbReference>
<evidence type="ECO:0000256" key="8">
    <source>
        <dbReference type="PIRSR" id="PIRSR601486-1"/>
    </source>
</evidence>
<organism evidence="9 10">
    <name type="scientific">Saccharopolyspora phatthalungensis</name>
    <dbReference type="NCBI Taxonomy" id="664693"/>
    <lineage>
        <taxon>Bacteria</taxon>
        <taxon>Bacillati</taxon>
        <taxon>Actinomycetota</taxon>
        <taxon>Actinomycetes</taxon>
        <taxon>Pseudonocardiales</taxon>
        <taxon>Pseudonocardiaceae</taxon>
        <taxon>Saccharopolyspora</taxon>
    </lineage>
</organism>
<dbReference type="InterPro" id="IPR012292">
    <property type="entry name" value="Globin/Proto"/>
</dbReference>
<proteinExistence type="inferred from homology"/>
<evidence type="ECO:0000256" key="4">
    <source>
        <dbReference type="ARBA" id="ARBA00022723"/>
    </source>
</evidence>
<evidence type="ECO:0000256" key="6">
    <source>
        <dbReference type="PIRNR" id="PIRNR002030"/>
    </source>
</evidence>
<comment type="similarity">
    <text evidence="1 6">Belongs to the truncated hemoglobin family. Group I subfamily.</text>
</comment>
<evidence type="ECO:0000313" key="9">
    <source>
        <dbReference type="EMBL" id="MBB5159035.1"/>
    </source>
</evidence>
<dbReference type="InterPro" id="IPR016339">
    <property type="entry name" value="Hemoglobin_trunc_I"/>
</dbReference>
<gene>
    <name evidence="9" type="ORF">BJ970_006634</name>
</gene>
<dbReference type="GO" id="GO:0005344">
    <property type="term" value="F:oxygen carrier activity"/>
    <property type="evidence" value="ECO:0007669"/>
    <property type="project" value="UniProtKB-UniRule"/>
</dbReference>
<dbReference type="SUPFAM" id="SSF46458">
    <property type="entry name" value="Globin-like"/>
    <property type="match status" value="1"/>
</dbReference>
<dbReference type="Proteomes" id="UP000584374">
    <property type="component" value="Unassembled WGS sequence"/>
</dbReference>
<accession>A0A840QJF6</accession>
<feature type="binding site" description="distal binding residue" evidence="8">
    <location>
        <position position="74"/>
    </location>
    <ligand>
        <name>heme</name>
        <dbReference type="ChEBI" id="CHEBI:30413"/>
    </ligand>
    <ligandPart>
        <name>Fe</name>
        <dbReference type="ChEBI" id="CHEBI:18248"/>
    </ligandPart>
</feature>
<evidence type="ECO:0000256" key="5">
    <source>
        <dbReference type="ARBA" id="ARBA00023004"/>
    </source>
</evidence>
<dbReference type="Pfam" id="PF01152">
    <property type="entry name" value="Bac_globin"/>
    <property type="match status" value="1"/>
</dbReference>
<evidence type="ECO:0000256" key="1">
    <source>
        <dbReference type="ARBA" id="ARBA00009660"/>
    </source>
</evidence>
<feature type="binding site" description="distal binding residue" evidence="8">
    <location>
        <position position="49"/>
    </location>
    <ligand>
        <name>heme</name>
        <dbReference type="ChEBI" id="CHEBI:30413"/>
    </ligand>
    <ligandPart>
        <name>Fe</name>
        <dbReference type="ChEBI" id="CHEBI:18248"/>
    </ligandPart>
</feature>
<comment type="cofactor">
    <cofactor evidence="7">
        <name>heme</name>
        <dbReference type="ChEBI" id="CHEBI:30413"/>
    </cofactor>
    <text evidence="7">Binds 1 heme group per subunit.</text>
</comment>
<dbReference type="AlphaFoldDB" id="A0A840QJF6"/>
<dbReference type="PIRSF" id="PIRSF002030">
    <property type="entry name" value="Globin_Protozoa/Cyanobacteria"/>
    <property type="match status" value="1"/>
</dbReference>
<dbReference type="GO" id="GO:0020037">
    <property type="term" value="F:heme binding"/>
    <property type="evidence" value="ECO:0007669"/>
    <property type="project" value="InterPro"/>
</dbReference>
<dbReference type="Gene3D" id="1.10.490.10">
    <property type="entry name" value="Globins"/>
    <property type="match status" value="1"/>
</dbReference>
<keyword evidence="5 6" id="KW-0408">Iron</keyword>
<sequence>MSTGQTLYEEVGGKPAVKAIVENFYDRILADPNLTRFFEGKDMKRIKSHQRALVTVALGGASETYTGKMMGPAHAGLAIDSGSFDRVLQHLADALTARDVRPITVEKVLAILEALRKDIVQAQPVLGQ</sequence>
<dbReference type="RefSeq" id="WP_184731195.1">
    <property type="nucleotide sequence ID" value="NZ_JACHIW010000002.1"/>
</dbReference>
<keyword evidence="3 6" id="KW-0349">Heme</keyword>
<dbReference type="InterPro" id="IPR001486">
    <property type="entry name" value="Hemoglobin_trunc"/>
</dbReference>
<dbReference type="EMBL" id="JACHIW010000002">
    <property type="protein sequence ID" value="MBB5159035.1"/>
    <property type="molecule type" value="Genomic_DNA"/>
</dbReference>
<reference evidence="9 10" key="1">
    <citation type="submission" date="2020-08" db="EMBL/GenBank/DDBJ databases">
        <title>Sequencing the genomes of 1000 actinobacteria strains.</title>
        <authorList>
            <person name="Klenk H.-P."/>
        </authorList>
    </citation>
    <scope>NUCLEOTIDE SEQUENCE [LARGE SCALE GENOMIC DNA]</scope>
    <source>
        <strain evidence="9 10">DSM 45584</strain>
    </source>
</reference>
<keyword evidence="6" id="KW-0561">Oxygen transport</keyword>
<dbReference type="CDD" id="cd00454">
    <property type="entry name" value="TrHb1_N"/>
    <property type="match status" value="1"/>
</dbReference>
<evidence type="ECO:0000313" key="10">
    <source>
        <dbReference type="Proteomes" id="UP000584374"/>
    </source>
</evidence>
<feature type="binding site" description="proximal binding residue" evidence="7">
    <location>
        <position position="74"/>
    </location>
    <ligand>
        <name>heme</name>
        <dbReference type="ChEBI" id="CHEBI:30413"/>
    </ligand>
    <ligandPart>
        <name>Fe</name>
        <dbReference type="ChEBI" id="CHEBI:18248"/>
    </ligandPart>
</feature>
<dbReference type="InterPro" id="IPR009050">
    <property type="entry name" value="Globin-like_sf"/>
</dbReference>
<keyword evidence="2 6" id="KW-0813">Transport</keyword>
<evidence type="ECO:0000256" key="3">
    <source>
        <dbReference type="ARBA" id="ARBA00022617"/>
    </source>
</evidence>
<keyword evidence="10" id="KW-1185">Reference proteome</keyword>
<name>A0A840QJF6_9PSEU</name>
<comment type="caution">
    <text evidence="9">The sequence shown here is derived from an EMBL/GenBank/DDBJ whole genome shotgun (WGS) entry which is preliminary data.</text>
</comment>
<evidence type="ECO:0000256" key="2">
    <source>
        <dbReference type="ARBA" id="ARBA00022448"/>
    </source>
</evidence>